<reference evidence="4 5" key="1">
    <citation type="submission" date="2024-02" db="EMBL/GenBank/DDBJ databases">
        <title>Complete sequences of two Paenibacillus sp. strains and one Lysinibacillus strain isolated from the environment on STAA medium highlight biotechnological potential.</title>
        <authorList>
            <person name="Attere S.A."/>
            <person name="Piche L.C."/>
            <person name="Intertaglia L."/>
            <person name="Lami R."/>
            <person name="Charette S.J."/>
            <person name="Vincent A.T."/>
        </authorList>
    </citation>
    <scope>NUCLEOTIDE SEQUENCE [LARGE SCALE GENOMIC DNA]</scope>
    <source>
        <strain evidence="4 5">Y5S-7</strain>
    </source>
</reference>
<dbReference type="PROSITE" id="PS51186">
    <property type="entry name" value="GNAT"/>
    <property type="match status" value="1"/>
</dbReference>
<protein>
    <submittedName>
        <fullName evidence="4">GNAT family N-acetyltransferase</fullName>
        <ecNumber evidence="4">2.3.1.-</ecNumber>
    </submittedName>
</protein>
<dbReference type="EMBL" id="CP145892">
    <property type="protein sequence ID" value="WWP22935.1"/>
    <property type="molecule type" value="Genomic_DNA"/>
</dbReference>
<sequence length="181" mass="21119">MATIMITYRTMTLDDVNQLQEIDRSEHIDLIYEMRENRLVELEQNHECSNWDEMLLKEIQNRYVYELEQGGIAYGAFAGDQFIGFGVLAHQYRGKERNQLQVDLMYVSRGYRRQGIGKRILNELGEEAKKRGAQYLYISSTETKSAVSFYKSQGSQIASEIDQELYDKEPKDIHMIKELGT</sequence>
<dbReference type="InterPro" id="IPR000182">
    <property type="entry name" value="GNAT_dom"/>
</dbReference>
<dbReference type="Pfam" id="PF00583">
    <property type="entry name" value="Acetyltransf_1"/>
    <property type="match status" value="1"/>
</dbReference>
<dbReference type="RefSeq" id="WP_338708567.1">
    <property type="nucleotide sequence ID" value="NZ_CP145892.1"/>
</dbReference>
<dbReference type="InterPro" id="IPR016181">
    <property type="entry name" value="Acyl_CoA_acyltransferase"/>
</dbReference>
<dbReference type="Gene3D" id="3.40.630.30">
    <property type="match status" value="1"/>
</dbReference>
<dbReference type="GeneID" id="93476281"/>
<dbReference type="SUPFAM" id="SSF55729">
    <property type="entry name" value="Acyl-CoA N-acyltransferases (Nat)"/>
    <property type="match status" value="1"/>
</dbReference>
<dbReference type="InterPro" id="IPR050680">
    <property type="entry name" value="YpeA/RimI_acetyltransf"/>
</dbReference>
<evidence type="ECO:0000256" key="1">
    <source>
        <dbReference type="ARBA" id="ARBA00022679"/>
    </source>
</evidence>
<evidence type="ECO:0000256" key="2">
    <source>
        <dbReference type="ARBA" id="ARBA00023315"/>
    </source>
</evidence>
<dbReference type="PANTHER" id="PTHR43420">
    <property type="entry name" value="ACETYLTRANSFERASE"/>
    <property type="match status" value="1"/>
</dbReference>
<organism evidence="4 5">
    <name type="scientific">Paenibacillus amylolyticus</name>
    <dbReference type="NCBI Taxonomy" id="1451"/>
    <lineage>
        <taxon>Bacteria</taxon>
        <taxon>Bacillati</taxon>
        <taxon>Bacillota</taxon>
        <taxon>Bacilli</taxon>
        <taxon>Bacillales</taxon>
        <taxon>Paenibacillaceae</taxon>
        <taxon>Paenibacillus</taxon>
    </lineage>
</organism>
<accession>A0ABD8AZB7</accession>
<keyword evidence="2 4" id="KW-0012">Acyltransferase</keyword>
<evidence type="ECO:0000313" key="4">
    <source>
        <dbReference type="EMBL" id="WWP22935.1"/>
    </source>
</evidence>
<name>A0ABD8AZB7_PAEAM</name>
<dbReference type="Proteomes" id="UP001364764">
    <property type="component" value="Chromosome"/>
</dbReference>
<keyword evidence="1 4" id="KW-0808">Transferase</keyword>
<dbReference type="EC" id="2.3.1.-" evidence="4"/>
<gene>
    <name evidence="4" type="ORF">V6668_12410</name>
</gene>
<feature type="domain" description="N-acetyltransferase" evidence="3">
    <location>
        <begin position="6"/>
        <end position="180"/>
    </location>
</feature>
<dbReference type="GO" id="GO:0016746">
    <property type="term" value="F:acyltransferase activity"/>
    <property type="evidence" value="ECO:0007669"/>
    <property type="project" value="UniProtKB-KW"/>
</dbReference>
<evidence type="ECO:0000259" key="3">
    <source>
        <dbReference type="PROSITE" id="PS51186"/>
    </source>
</evidence>
<proteinExistence type="predicted"/>
<dbReference type="CDD" id="cd04301">
    <property type="entry name" value="NAT_SF"/>
    <property type="match status" value="1"/>
</dbReference>
<evidence type="ECO:0000313" key="5">
    <source>
        <dbReference type="Proteomes" id="UP001364764"/>
    </source>
</evidence>
<dbReference type="AlphaFoldDB" id="A0ABD8AZB7"/>